<keyword evidence="3" id="KW-0408">Iron</keyword>
<keyword evidence="4" id="KW-0411">Iron-sulfur</keyword>
<evidence type="ECO:0000256" key="7">
    <source>
        <dbReference type="SAM" id="Phobius"/>
    </source>
</evidence>
<keyword evidence="7" id="KW-0812">Transmembrane</keyword>
<dbReference type="PROSITE" id="PS51296">
    <property type="entry name" value="RIESKE"/>
    <property type="match status" value="1"/>
</dbReference>
<evidence type="ECO:0000313" key="10">
    <source>
        <dbReference type="Proteomes" id="UP000287502"/>
    </source>
</evidence>
<evidence type="ECO:0000256" key="1">
    <source>
        <dbReference type="ARBA" id="ARBA00022714"/>
    </source>
</evidence>
<evidence type="ECO:0000313" key="9">
    <source>
        <dbReference type="EMBL" id="QAR33975.1"/>
    </source>
</evidence>
<dbReference type="PANTHER" id="PTHR10134">
    <property type="entry name" value="CYTOCHROME B-C1 COMPLEX SUBUNIT RIESKE, MITOCHONDRIAL"/>
    <property type="match status" value="1"/>
</dbReference>
<dbReference type="Gene3D" id="2.102.10.10">
    <property type="entry name" value="Rieske [2Fe-2S] iron-sulphur domain"/>
    <property type="match status" value="1"/>
</dbReference>
<dbReference type="GO" id="GO:0016020">
    <property type="term" value="C:membrane"/>
    <property type="evidence" value="ECO:0007669"/>
    <property type="project" value="InterPro"/>
</dbReference>
<comment type="cofactor">
    <cofactor evidence="6">
        <name>[2Fe-2S] cluster</name>
        <dbReference type="ChEBI" id="CHEBI:190135"/>
    </cofactor>
</comment>
<dbReference type="Proteomes" id="UP000287502">
    <property type="component" value="Chromosome"/>
</dbReference>
<dbReference type="OrthoDB" id="9767869at2"/>
<dbReference type="EMBL" id="CP035108">
    <property type="protein sequence ID" value="QAR33975.1"/>
    <property type="molecule type" value="Genomic_DNA"/>
</dbReference>
<dbReference type="GO" id="GO:0046872">
    <property type="term" value="F:metal ion binding"/>
    <property type="evidence" value="ECO:0007669"/>
    <property type="project" value="UniProtKB-KW"/>
</dbReference>
<sequence>MTEQKNISRRGFLGRLAGLAASAFSLWFIYRFLTPESSGGEILIQAQEADVPEGGAVIFPDKNTAVMRMDGEITAMSLVCTHLGCTIALDGDRFACPCHGSIFALDGTVVQGPAERRLDTYRTEIRDGQITVYRQVNA</sequence>
<dbReference type="PRINTS" id="PR00162">
    <property type="entry name" value="RIESKE"/>
</dbReference>
<evidence type="ECO:0000256" key="6">
    <source>
        <dbReference type="ARBA" id="ARBA00034078"/>
    </source>
</evidence>
<accession>A0A3R5V2H7</accession>
<name>A0A3R5V2H7_9BACT</name>
<evidence type="ECO:0000256" key="3">
    <source>
        <dbReference type="ARBA" id="ARBA00023004"/>
    </source>
</evidence>
<dbReference type="RefSeq" id="WP_128467260.1">
    <property type="nucleotide sequence ID" value="NZ_CP035108.1"/>
</dbReference>
<evidence type="ECO:0000256" key="4">
    <source>
        <dbReference type="ARBA" id="ARBA00023014"/>
    </source>
</evidence>
<gene>
    <name evidence="9" type="ORF">EP073_11335</name>
</gene>
<feature type="transmembrane region" description="Helical" evidence="7">
    <location>
        <begin position="12"/>
        <end position="30"/>
    </location>
</feature>
<dbReference type="PROSITE" id="PS51318">
    <property type="entry name" value="TAT"/>
    <property type="match status" value="1"/>
</dbReference>
<dbReference type="InterPro" id="IPR036922">
    <property type="entry name" value="Rieske_2Fe-2S_sf"/>
</dbReference>
<keyword evidence="7" id="KW-0472">Membrane</keyword>
<protein>
    <submittedName>
        <fullName evidence="9">Rieske (2Fe-2S) protein</fullName>
    </submittedName>
</protein>
<reference evidence="9 10" key="1">
    <citation type="submission" date="2019-01" db="EMBL/GenBank/DDBJ databases">
        <title>Geovibrio thiophilus DSM 11263, complete genome.</title>
        <authorList>
            <person name="Spring S."/>
            <person name="Bunk B."/>
            <person name="Sproer C."/>
        </authorList>
    </citation>
    <scope>NUCLEOTIDE SEQUENCE [LARGE SCALE GENOMIC DNA]</scope>
    <source>
        <strain evidence="9 10">DSM 11263</strain>
    </source>
</reference>
<evidence type="ECO:0000259" key="8">
    <source>
        <dbReference type="PROSITE" id="PS51296"/>
    </source>
</evidence>
<dbReference type="InterPro" id="IPR006311">
    <property type="entry name" value="TAT_signal"/>
</dbReference>
<keyword evidence="10" id="KW-1185">Reference proteome</keyword>
<keyword evidence="5" id="KW-1015">Disulfide bond</keyword>
<dbReference type="InterPro" id="IPR017941">
    <property type="entry name" value="Rieske_2Fe-2S"/>
</dbReference>
<dbReference type="InterPro" id="IPR014349">
    <property type="entry name" value="Rieske_Fe-S_prot"/>
</dbReference>
<feature type="domain" description="Rieske" evidence="8">
    <location>
        <begin position="43"/>
        <end position="132"/>
    </location>
</feature>
<keyword evidence="7" id="KW-1133">Transmembrane helix</keyword>
<keyword evidence="1" id="KW-0001">2Fe-2S</keyword>
<dbReference type="SUPFAM" id="SSF50022">
    <property type="entry name" value="ISP domain"/>
    <property type="match status" value="1"/>
</dbReference>
<dbReference type="InterPro" id="IPR005805">
    <property type="entry name" value="Rieske_Fe-S_prot_C"/>
</dbReference>
<dbReference type="CDD" id="cd03467">
    <property type="entry name" value="Rieske"/>
    <property type="match status" value="1"/>
</dbReference>
<dbReference type="GO" id="GO:0051537">
    <property type="term" value="F:2 iron, 2 sulfur cluster binding"/>
    <property type="evidence" value="ECO:0007669"/>
    <property type="project" value="UniProtKB-KW"/>
</dbReference>
<evidence type="ECO:0000256" key="2">
    <source>
        <dbReference type="ARBA" id="ARBA00022723"/>
    </source>
</evidence>
<proteinExistence type="predicted"/>
<dbReference type="AlphaFoldDB" id="A0A3R5V2H7"/>
<dbReference type="Pfam" id="PF00355">
    <property type="entry name" value="Rieske"/>
    <property type="match status" value="1"/>
</dbReference>
<keyword evidence="2" id="KW-0479">Metal-binding</keyword>
<organism evidence="9 10">
    <name type="scientific">Geovibrio thiophilus</name>
    <dbReference type="NCBI Taxonomy" id="139438"/>
    <lineage>
        <taxon>Bacteria</taxon>
        <taxon>Pseudomonadati</taxon>
        <taxon>Deferribacterota</taxon>
        <taxon>Deferribacteres</taxon>
        <taxon>Deferribacterales</taxon>
        <taxon>Geovibrionaceae</taxon>
        <taxon>Geovibrio</taxon>
    </lineage>
</organism>
<dbReference type="KEGG" id="gtl:EP073_11335"/>
<evidence type="ECO:0000256" key="5">
    <source>
        <dbReference type="ARBA" id="ARBA00023157"/>
    </source>
</evidence>